<evidence type="ECO:0000313" key="1">
    <source>
        <dbReference type="EMBL" id="OLP84296.1"/>
    </source>
</evidence>
<evidence type="ECO:0000313" key="2">
    <source>
        <dbReference type="Proteomes" id="UP000186817"/>
    </source>
</evidence>
<organism evidence="1 2">
    <name type="scientific">Symbiodinium microadriaticum</name>
    <name type="common">Dinoflagellate</name>
    <name type="synonym">Zooxanthella microadriatica</name>
    <dbReference type="NCBI Taxonomy" id="2951"/>
    <lineage>
        <taxon>Eukaryota</taxon>
        <taxon>Sar</taxon>
        <taxon>Alveolata</taxon>
        <taxon>Dinophyceae</taxon>
        <taxon>Suessiales</taxon>
        <taxon>Symbiodiniaceae</taxon>
        <taxon>Symbiodinium</taxon>
    </lineage>
</organism>
<accession>A0A1Q9CN09</accession>
<dbReference type="AlphaFoldDB" id="A0A1Q9CN09"/>
<reference evidence="1 2" key="1">
    <citation type="submission" date="2016-02" db="EMBL/GenBank/DDBJ databases">
        <title>Genome analysis of coral dinoflagellate symbionts highlights evolutionary adaptations to a symbiotic lifestyle.</title>
        <authorList>
            <person name="Aranda M."/>
            <person name="Li Y."/>
            <person name="Liew Y.J."/>
            <person name="Baumgarten S."/>
            <person name="Simakov O."/>
            <person name="Wilson M."/>
            <person name="Piel J."/>
            <person name="Ashoor H."/>
            <person name="Bougouffa S."/>
            <person name="Bajic V.B."/>
            <person name="Ryu T."/>
            <person name="Ravasi T."/>
            <person name="Bayer T."/>
            <person name="Micklem G."/>
            <person name="Kim H."/>
            <person name="Bhak J."/>
            <person name="Lajeunesse T.C."/>
            <person name="Voolstra C.R."/>
        </authorList>
    </citation>
    <scope>NUCLEOTIDE SEQUENCE [LARGE SCALE GENOMIC DNA]</scope>
    <source>
        <strain evidence="1 2">CCMP2467</strain>
    </source>
</reference>
<comment type="caution">
    <text evidence="1">The sequence shown here is derived from an EMBL/GenBank/DDBJ whole genome shotgun (WGS) entry which is preliminary data.</text>
</comment>
<keyword evidence="2" id="KW-1185">Reference proteome</keyword>
<protein>
    <submittedName>
        <fullName evidence="1">Uncharacterized protein</fullName>
    </submittedName>
</protein>
<dbReference type="EMBL" id="LSRX01001052">
    <property type="protein sequence ID" value="OLP84296.1"/>
    <property type="molecule type" value="Genomic_DNA"/>
</dbReference>
<name>A0A1Q9CN09_SYMMI</name>
<gene>
    <name evidence="1" type="ORF">AK812_SmicGene34843</name>
</gene>
<sequence>MIADCQDTREKYEAGGYSAYELSPRNVMNDVTYFPPVGLALQEQQKRAKALYEEAQAELAEQASLEAGGAAERYKDYSAQADRDAQQAFMEARQRPYHNRATGHFHDAQAHKLRAAAGKIMIEDDEL</sequence>
<dbReference type="Proteomes" id="UP000186817">
    <property type="component" value="Unassembled WGS sequence"/>
</dbReference>
<proteinExistence type="predicted"/>